<dbReference type="OrthoDB" id="2014201at2759"/>
<reference evidence="1 2" key="1">
    <citation type="journal article" date="2018" name="Sci. Rep.">
        <title>Comparative genomics provides insights into the lifestyle and reveals functional heterogeneity of dark septate endophytic fungi.</title>
        <authorList>
            <person name="Knapp D.G."/>
            <person name="Nemeth J.B."/>
            <person name="Barry K."/>
            <person name="Hainaut M."/>
            <person name="Henrissat B."/>
            <person name="Johnson J."/>
            <person name="Kuo A."/>
            <person name="Lim J.H.P."/>
            <person name="Lipzen A."/>
            <person name="Nolan M."/>
            <person name="Ohm R.A."/>
            <person name="Tamas L."/>
            <person name="Grigoriev I.V."/>
            <person name="Spatafora J.W."/>
            <person name="Nagy L.G."/>
            <person name="Kovacs G.M."/>
        </authorList>
    </citation>
    <scope>NUCLEOTIDE SEQUENCE [LARGE SCALE GENOMIC DNA]</scope>
    <source>
        <strain evidence="1 2">DSE2036</strain>
    </source>
</reference>
<dbReference type="SUPFAM" id="SSF53448">
    <property type="entry name" value="Nucleotide-diphospho-sugar transferases"/>
    <property type="match status" value="1"/>
</dbReference>
<dbReference type="Proteomes" id="UP000244855">
    <property type="component" value="Unassembled WGS sequence"/>
</dbReference>
<evidence type="ECO:0000313" key="2">
    <source>
        <dbReference type="Proteomes" id="UP000244855"/>
    </source>
</evidence>
<name>A0A2V1D9F3_9PLEO</name>
<organism evidence="1 2">
    <name type="scientific">Periconia macrospinosa</name>
    <dbReference type="NCBI Taxonomy" id="97972"/>
    <lineage>
        <taxon>Eukaryota</taxon>
        <taxon>Fungi</taxon>
        <taxon>Dikarya</taxon>
        <taxon>Ascomycota</taxon>
        <taxon>Pezizomycotina</taxon>
        <taxon>Dothideomycetes</taxon>
        <taxon>Pleosporomycetidae</taxon>
        <taxon>Pleosporales</taxon>
        <taxon>Massarineae</taxon>
        <taxon>Periconiaceae</taxon>
        <taxon>Periconia</taxon>
    </lineage>
</organism>
<keyword evidence="2" id="KW-1185">Reference proteome</keyword>
<dbReference type="Gene3D" id="3.90.550.10">
    <property type="entry name" value="Spore Coat Polysaccharide Biosynthesis Protein SpsA, Chain A"/>
    <property type="match status" value="1"/>
</dbReference>
<dbReference type="AlphaFoldDB" id="A0A2V1D9F3"/>
<sequence>MTLFSQRPIILAAIAIFLLNFFFLVSKDGSSFCGAVPTLKHGNTTPKSPSRITAAFKSSEEKLAFAMFFSSTVDQTEDLANDKYFISARMLVWQLLHSPRTRSRRNVDVVILVTPSVSESRRRVLEADGAIIQPIDFLRKEWGEFRETRWEDMLAKLRGWEMTQYSRVAMLDTDIILREPIDHIFDDEATQFKKTLSIDNVRNKPPQGAPPLPDSYVLAGVGETFSPEHPFPPFWDGDSVDGGLYKKGYFNGGFLVFSPSKTMFEYFVWMIKTPNSFIAELAEQNLLNVVHDWNGPAPWQTLNSTWNIMYPNDDDLKGGLRTMHQKWFENPKADEKKNGDMVKEEMRRARWEMQGWYDALEASSR</sequence>
<dbReference type="PANTHER" id="PTHR11183">
    <property type="entry name" value="GLYCOGENIN SUBFAMILY MEMBER"/>
    <property type="match status" value="1"/>
</dbReference>
<dbReference type="GO" id="GO:0016740">
    <property type="term" value="F:transferase activity"/>
    <property type="evidence" value="ECO:0007669"/>
    <property type="project" value="UniProtKB-KW"/>
</dbReference>
<evidence type="ECO:0000313" key="1">
    <source>
        <dbReference type="EMBL" id="PVH94730.1"/>
    </source>
</evidence>
<protein>
    <submittedName>
        <fullName evidence="1">Glycosyltransferase family 8 protein</fullName>
    </submittedName>
</protein>
<keyword evidence="1" id="KW-0808">Transferase</keyword>
<gene>
    <name evidence="1" type="ORF">DM02DRAFT_618432</name>
</gene>
<dbReference type="EMBL" id="KZ805523">
    <property type="protein sequence ID" value="PVH94730.1"/>
    <property type="molecule type" value="Genomic_DNA"/>
</dbReference>
<proteinExistence type="predicted"/>
<dbReference type="STRING" id="97972.A0A2V1D9F3"/>
<dbReference type="InterPro" id="IPR029044">
    <property type="entry name" value="Nucleotide-diphossugar_trans"/>
</dbReference>
<accession>A0A2V1D9F3</accession>
<dbReference type="InterPro" id="IPR050587">
    <property type="entry name" value="GNT1/Glycosyltrans_8"/>
</dbReference>